<accession>H6RDV5</accession>
<reference evidence="1" key="2">
    <citation type="submission" date="2012-02" db="EMBL/GenBank/DDBJ databases">
        <authorList>
            <person name="Genoscope - CEA"/>
        </authorList>
    </citation>
    <scope>NUCLEOTIDE SEQUENCE</scope>
</reference>
<reference evidence="1" key="1">
    <citation type="journal article" date="2012" name="Environ. Microbiol.">
        <title>Genomic content of uncultured Bacteroidetes from contrasting oceanic provinces in the North Atlantic Ocean.</title>
        <authorList>
            <person name="Gomez-Pereira P.R."/>
            <person name="Schuler M."/>
            <person name="Fuchs B.M."/>
            <person name="Bennke C."/>
            <person name="Teeling H."/>
            <person name="Waldmann J."/>
            <person name="Richter M."/>
            <person name="Barbe V."/>
            <person name="Bataille E."/>
            <person name="Glockner F.O."/>
            <person name="Amann R."/>
        </authorList>
    </citation>
    <scope>NUCLEOTIDE SEQUENCE</scope>
</reference>
<dbReference type="EMBL" id="FO117574">
    <property type="protein sequence ID" value="CCF99216.1"/>
    <property type="molecule type" value="Genomic_DNA"/>
</dbReference>
<organism evidence="1">
    <name type="scientific">uncultured Flavobacteriia bacterium</name>
    <dbReference type="NCBI Taxonomy" id="212695"/>
    <lineage>
        <taxon>Bacteria</taxon>
        <taxon>Pseudomonadati</taxon>
        <taxon>Bacteroidota</taxon>
        <taxon>Flavobacteriia</taxon>
        <taxon>environmental samples</taxon>
    </lineage>
</organism>
<proteinExistence type="predicted"/>
<dbReference type="AlphaFoldDB" id="H6RDV5"/>
<name>H6RDV5_9BACT</name>
<sequence>MAVKMKTYRPVKRLNIFLDGLVKVLSFSTSKTRREIIKEKRSRR</sequence>
<evidence type="ECO:0000313" key="1">
    <source>
        <dbReference type="EMBL" id="CCF99216.1"/>
    </source>
</evidence>
<protein>
    <submittedName>
        <fullName evidence="1">Uncharacterized protein</fullName>
    </submittedName>
</protein>
<gene>
    <name evidence="1" type="ORF">VIS_S3ATA30002</name>
</gene>